<evidence type="ECO:0000313" key="9">
    <source>
        <dbReference type="EMBL" id="EAW08582.1"/>
    </source>
</evidence>
<evidence type="ECO:0000256" key="1">
    <source>
        <dbReference type="ARBA" id="ARBA00001974"/>
    </source>
</evidence>
<keyword evidence="9" id="KW-0503">Monooxygenase</keyword>
<name>A1CSG1_ASPCL</name>
<keyword evidence="7" id="KW-0560">Oxidoreductase</keyword>
<dbReference type="GO" id="GO:0004497">
    <property type="term" value="F:monooxygenase activity"/>
    <property type="evidence" value="ECO:0007669"/>
    <property type="project" value="UniProtKB-KW"/>
</dbReference>
<dbReference type="Pfam" id="PF13450">
    <property type="entry name" value="NAD_binding_8"/>
    <property type="match status" value="1"/>
</dbReference>
<gene>
    <name evidence="9" type="ORF">ACLA_033180</name>
</gene>
<dbReference type="SUPFAM" id="SSF51905">
    <property type="entry name" value="FAD/NAD(P)-binding domain"/>
    <property type="match status" value="3"/>
</dbReference>
<organism evidence="9 10">
    <name type="scientific">Aspergillus clavatus (strain ATCC 1007 / CBS 513.65 / DSM 816 / NCTC 3887 / NRRL 1 / QM 1276 / 107)</name>
    <dbReference type="NCBI Taxonomy" id="344612"/>
    <lineage>
        <taxon>Eukaryota</taxon>
        <taxon>Fungi</taxon>
        <taxon>Dikarya</taxon>
        <taxon>Ascomycota</taxon>
        <taxon>Pezizomycotina</taxon>
        <taxon>Eurotiomycetes</taxon>
        <taxon>Eurotiomycetidae</taxon>
        <taxon>Eurotiales</taxon>
        <taxon>Aspergillaceae</taxon>
        <taxon>Aspergillus</taxon>
        <taxon>Aspergillus subgen. Fumigati</taxon>
    </lineage>
</organism>
<dbReference type="OMA" id="HIAYIIA"/>
<dbReference type="InterPro" id="IPR050775">
    <property type="entry name" value="FAD-binding_Monooxygenases"/>
</dbReference>
<dbReference type="Proteomes" id="UP000006701">
    <property type="component" value="Unassembled WGS sequence"/>
</dbReference>
<dbReference type="AlphaFoldDB" id="A1CSG1"/>
<evidence type="ECO:0000256" key="5">
    <source>
        <dbReference type="ARBA" id="ARBA00022827"/>
    </source>
</evidence>
<comment type="similarity">
    <text evidence="3">Belongs to the FAD-binding monooxygenase family.</text>
</comment>
<dbReference type="PANTHER" id="PTHR43098:SF2">
    <property type="entry name" value="FAD-BINDING MONOOXYGENASE AUSB-RELATED"/>
    <property type="match status" value="1"/>
</dbReference>
<evidence type="ECO:0000256" key="7">
    <source>
        <dbReference type="ARBA" id="ARBA00023002"/>
    </source>
</evidence>
<dbReference type="VEuPathDB" id="FungiDB:ACLA_033180"/>
<evidence type="ECO:0000256" key="6">
    <source>
        <dbReference type="ARBA" id="ARBA00022857"/>
    </source>
</evidence>
<dbReference type="HOGENOM" id="CLU_006937_8_2_1"/>
<keyword evidence="4" id="KW-0285">Flavoprotein</keyword>
<dbReference type="InterPro" id="IPR036188">
    <property type="entry name" value="FAD/NAD-bd_sf"/>
</dbReference>
<dbReference type="GeneID" id="4702116"/>
<keyword evidence="6" id="KW-0521">NADP</keyword>
<dbReference type="Gene3D" id="3.50.50.60">
    <property type="entry name" value="FAD/NAD(P)-binding domain"/>
    <property type="match status" value="2"/>
</dbReference>
<dbReference type="KEGG" id="act:ACLA_033180"/>
<feature type="compositionally biased region" description="Polar residues" evidence="8">
    <location>
        <begin position="1"/>
        <end position="39"/>
    </location>
</feature>
<keyword evidence="10" id="KW-1185">Reference proteome</keyword>
<feature type="region of interest" description="Disordered" evidence="8">
    <location>
        <begin position="1"/>
        <end position="62"/>
    </location>
</feature>
<dbReference type="RefSeq" id="XP_001270008.1">
    <property type="nucleotide sequence ID" value="XM_001270007.1"/>
</dbReference>
<dbReference type="PANTHER" id="PTHR43098">
    <property type="entry name" value="L-ORNITHINE N(5)-MONOOXYGENASE-RELATED"/>
    <property type="match status" value="1"/>
</dbReference>
<sequence>MAQMTESISAPVPSNTTKDANCAPTRQTVSPSVAQSIQQRYADERSKRQRADGLLQYVNPSSSRNPRLKRLLDDPWDDGSVASITLKDDMCFKVVIMGAGFGGLLFAVRLLETGCFRSDEIVLIDVAAGFGGTWYWNRYPGLTCDVESYIYMPLLEETGYIPRYKYASGEELREHANRIAAQWSLEHRAMFRTLLNKCSWSDDATEWVLEMTQFPPTGRNGTRPQPFSATVRAHFVILAPGLLNKPKIANVPGLSTFQGSSFLASRWDYNVTGGSQEAPALINLQDKRVGIIGTGATAVQAVPQLAKWSRELYVFQRTPAPVDFRRQRKTDLAEWSQGIATAPGWQQNRIQNFISFTAYTQPLPPVDMVADAWTSFPTFHVLTGGGSSVSAEGIPAHIAKMHALDLPRSERIRTRVQENVHDRAVAEQLKPWYPGWCKRPCFNDEYLGVFNRPNVRLVDTNGKGVQAITATGMVANNAQFDLDVLIFATGFELGVLDSPGARSGISVFGRAGRSLDEKWSREPLTLHGIATHGFPNMFFSSSNQAGVAPTYTSTLDTFAKHVAFILSESTRHQNSGKAIIEPTQAAETAWGMRVLAGAAARAPVVGCTPSYFNAEGSMEDVSIEEQRRLAISGPWPDGLNDFMNALDEWRKTGDFCDFHLDIVC</sequence>
<dbReference type="EMBL" id="DS027059">
    <property type="protein sequence ID" value="EAW08582.1"/>
    <property type="molecule type" value="Genomic_DNA"/>
</dbReference>
<keyword evidence="5" id="KW-0274">FAD</keyword>
<accession>A1CSG1</accession>
<comment type="pathway">
    <text evidence="2">Secondary metabolite biosynthesis; terpenoid biosynthesis.</text>
</comment>
<protein>
    <submittedName>
        <fullName evidence="9">Monooxygenase</fullName>
    </submittedName>
</protein>
<proteinExistence type="inferred from homology"/>
<evidence type="ECO:0000256" key="3">
    <source>
        <dbReference type="ARBA" id="ARBA00010139"/>
    </source>
</evidence>
<reference evidence="9 10" key="1">
    <citation type="journal article" date="2008" name="PLoS Genet.">
        <title>Genomic islands in the pathogenic filamentous fungus Aspergillus fumigatus.</title>
        <authorList>
            <person name="Fedorova N.D."/>
            <person name="Khaldi N."/>
            <person name="Joardar V.S."/>
            <person name="Maiti R."/>
            <person name="Amedeo P."/>
            <person name="Anderson M.J."/>
            <person name="Crabtree J."/>
            <person name="Silva J.C."/>
            <person name="Badger J.H."/>
            <person name="Albarraq A."/>
            <person name="Angiuoli S."/>
            <person name="Bussey H."/>
            <person name="Bowyer P."/>
            <person name="Cotty P.J."/>
            <person name="Dyer P.S."/>
            <person name="Egan A."/>
            <person name="Galens K."/>
            <person name="Fraser-Liggett C.M."/>
            <person name="Haas B.J."/>
            <person name="Inman J.M."/>
            <person name="Kent R."/>
            <person name="Lemieux S."/>
            <person name="Malavazi I."/>
            <person name="Orvis J."/>
            <person name="Roemer T."/>
            <person name="Ronning C.M."/>
            <person name="Sundaram J.P."/>
            <person name="Sutton G."/>
            <person name="Turner G."/>
            <person name="Venter J.C."/>
            <person name="White O.R."/>
            <person name="Whitty B.R."/>
            <person name="Youngman P."/>
            <person name="Wolfe K.H."/>
            <person name="Goldman G.H."/>
            <person name="Wortman J.R."/>
            <person name="Jiang B."/>
            <person name="Denning D.W."/>
            <person name="Nierman W.C."/>
        </authorList>
    </citation>
    <scope>NUCLEOTIDE SEQUENCE [LARGE SCALE GENOMIC DNA]</scope>
    <source>
        <strain evidence="10">ATCC 1007 / CBS 513.65 / DSM 816 / NCTC 3887 / NRRL 1</strain>
    </source>
</reference>
<dbReference type="OrthoDB" id="66881at2759"/>
<dbReference type="eggNOG" id="ENOG502SHCE">
    <property type="taxonomic scope" value="Eukaryota"/>
</dbReference>
<evidence type="ECO:0000256" key="2">
    <source>
        <dbReference type="ARBA" id="ARBA00004721"/>
    </source>
</evidence>
<feature type="compositionally biased region" description="Basic and acidic residues" evidence="8">
    <location>
        <begin position="41"/>
        <end position="51"/>
    </location>
</feature>
<comment type="cofactor">
    <cofactor evidence="1">
        <name>FAD</name>
        <dbReference type="ChEBI" id="CHEBI:57692"/>
    </cofactor>
</comment>
<evidence type="ECO:0000256" key="8">
    <source>
        <dbReference type="SAM" id="MobiDB-lite"/>
    </source>
</evidence>
<dbReference type="STRING" id="344612.A1CSG1"/>
<evidence type="ECO:0000256" key="4">
    <source>
        <dbReference type="ARBA" id="ARBA00022630"/>
    </source>
</evidence>
<evidence type="ECO:0000313" key="10">
    <source>
        <dbReference type="Proteomes" id="UP000006701"/>
    </source>
</evidence>